<evidence type="ECO:0000256" key="4">
    <source>
        <dbReference type="PROSITE-ProRule" id="PRU00182"/>
    </source>
</evidence>
<keyword evidence="8" id="KW-1185">Reference proteome</keyword>
<keyword evidence="2 5" id="KW-0413">Isomerase</keyword>
<dbReference type="EMBL" id="BSOR01000024">
    <property type="protein sequence ID" value="GLR63977.1"/>
    <property type="molecule type" value="Genomic_DNA"/>
</dbReference>
<dbReference type="Proteomes" id="UP001156682">
    <property type="component" value="Unassembled WGS sequence"/>
</dbReference>
<evidence type="ECO:0000259" key="6">
    <source>
        <dbReference type="Pfam" id="PF00849"/>
    </source>
</evidence>
<dbReference type="PROSITE" id="PS50889">
    <property type="entry name" value="S4"/>
    <property type="match status" value="1"/>
</dbReference>
<dbReference type="Pfam" id="PF00849">
    <property type="entry name" value="PseudoU_synth_2"/>
    <property type="match status" value="1"/>
</dbReference>
<dbReference type="NCBIfam" id="NF008385">
    <property type="entry name" value="PRK11180.1"/>
    <property type="match status" value="1"/>
</dbReference>
<evidence type="ECO:0000256" key="1">
    <source>
        <dbReference type="ARBA" id="ARBA00010876"/>
    </source>
</evidence>
<organism evidence="7 8">
    <name type="scientific">Marinospirillum insulare</name>
    <dbReference type="NCBI Taxonomy" id="217169"/>
    <lineage>
        <taxon>Bacteria</taxon>
        <taxon>Pseudomonadati</taxon>
        <taxon>Pseudomonadota</taxon>
        <taxon>Gammaproteobacteria</taxon>
        <taxon>Oceanospirillales</taxon>
        <taxon>Oceanospirillaceae</taxon>
        <taxon>Marinospirillum</taxon>
    </lineage>
</organism>
<dbReference type="InterPro" id="IPR020103">
    <property type="entry name" value="PsdUridine_synth_cat_dom_sf"/>
</dbReference>
<reference evidence="8" key="1">
    <citation type="journal article" date="2019" name="Int. J. Syst. Evol. Microbiol.">
        <title>The Global Catalogue of Microorganisms (GCM) 10K type strain sequencing project: providing services to taxonomists for standard genome sequencing and annotation.</title>
        <authorList>
            <consortium name="The Broad Institute Genomics Platform"/>
            <consortium name="The Broad Institute Genome Sequencing Center for Infectious Disease"/>
            <person name="Wu L."/>
            <person name="Ma J."/>
        </authorList>
    </citation>
    <scope>NUCLEOTIDE SEQUENCE [LARGE SCALE GENOMIC DNA]</scope>
    <source>
        <strain evidence="8">NBRC 100033</strain>
    </source>
</reference>
<dbReference type="InterPro" id="IPR006225">
    <property type="entry name" value="PsdUridine_synth_RluC/D"/>
</dbReference>
<evidence type="ECO:0000256" key="2">
    <source>
        <dbReference type="ARBA" id="ARBA00023235"/>
    </source>
</evidence>
<evidence type="ECO:0000256" key="5">
    <source>
        <dbReference type="RuleBase" id="RU362028"/>
    </source>
</evidence>
<dbReference type="InterPro" id="IPR006224">
    <property type="entry name" value="PsdUridine_synth_RluA-like_CS"/>
</dbReference>
<dbReference type="RefSeq" id="WP_027851851.1">
    <property type="nucleotide sequence ID" value="NZ_BSOR01000024.1"/>
</dbReference>
<dbReference type="Gene3D" id="3.10.290.10">
    <property type="entry name" value="RNA-binding S4 domain"/>
    <property type="match status" value="1"/>
</dbReference>
<comment type="caution">
    <text evidence="7">The sequence shown here is derived from an EMBL/GenBank/DDBJ whole genome shotgun (WGS) entry which is preliminary data.</text>
</comment>
<comment type="similarity">
    <text evidence="1 5">Belongs to the pseudouridine synthase RluA family.</text>
</comment>
<comment type="catalytic activity">
    <reaction evidence="5">
        <text>a uridine in RNA = a pseudouridine in RNA</text>
        <dbReference type="Rhea" id="RHEA:48348"/>
        <dbReference type="Rhea" id="RHEA-COMP:12068"/>
        <dbReference type="Rhea" id="RHEA-COMP:12069"/>
        <dbReference type="ChEBI" id="CHEBI:65314"/>
        <dbReference type="ChEBI" id="CHEBI:65315"/>
    </reaction>
</comment>
<evidence type="ECO:0000256" key="3">
    <source>
        <dbReference type="ARBA" id="ARBA00036882"/>
    </source>
</evidence>
<gene>
    <name evidence="7" type="primary">rluD</name>
    <name evidence="7" type="ORF">GCM10007878_14150</name>
</gene>
<dbReference type="Gene3D" id="3.30.2350.10">
    <property type="entry name" value="Pseudouridine synthase"/>
    <property type="match status" value="1"/>
</dbReference>
<keyword evidence="4" id="KW-0694">RNA-binding</keyword>
<dbReference type="CDD" id="cd02869">
    <property type="entry name" value="PseudoU_synth_RluA_like"/>
    <property type="match status" value="1"/>
</dbReference>
<name>A0ABQ5ZX11_9GAMM</name>
<dbReference type="NCBIfam" id="TIGR00005">
    <property type="entry name" value="rluA_subfam"/>
    <property type="match status" value="1"/>
</dbReference>
<dbReference type="InterPro" id="IPR050188">
    <property type="entry name" value="RluA_PseudoU_synthase"/>
</dbReference>
<protein>
    <recommendedName>
        <fullName evidence="5">Pseudouridine synthase</fullName>
        <ecNumber evidence="5">5.4.99.-</ecNumber>
    </recommendedName>
</protein>
<dbReference type="PROSITE" id="PS01129">
    <property type="entry name" value="PSI_RLU"/>
    <property type="match status" value="1"/>
</dbReference>
<comment type="catalytic activity">
    <reaction evidence="3">
        <text>uridine(1911/1915/1917) in 23S rRNA = pseudouridine(1911/1915/1917) in 23S rRNA</text>
        <dbReference type="Rhea" id="RHEA:42524"/>
        <dbReference type="Rhea" id="RHEA-COMP:10097"/>
        <dbReference type="Rhea" id="RHEA-COMP:10098"/>
        <dbReference type="ChEBI" id="CHEBI:65314"/>
        <dbReference type="ChEBI" id="CHEBI:65315"/>
        <dbReference type="EC" id="5.4.99.23"/>
    </reaction>
</comment>
<proteinExistence type="inferred from homology"/>
<dbReference type="PANTHER" id="PTHR21600:SF44">
    <property type="entry name" value="RIBOSOMAL LARGE SUBUNIT PSEUDOURIDINE SYNTHASE D"/>
    <property type="match status" value="1"/>
</dbReference>
<dbReference type="EC" id="5.4.99.-" evidence="5"/>
<dbReference type="SUPFAM" id="SSF55120">
    <property type="entry name" value="Pseudouridine synthase"/>
    <property type="match status" value="1"/>
</dbReference>
<sequence>MTQVIKQQAIVPLESSGKRIDQVAAELFPDFSRAKLQEWLKDGSLLWNGEVGRPKNKVRVGDTLTLEAEQQEQLTDLPQDLELDVVYEDEHLLLVNKPAGLVVHPAAGHADGTLLNALLFHCPSLKELPRAGIVHRIDKDTSGLLVVAKTLKAQNSLVEQLQSHNMGREYDAIALGVMTSGGTVDTQIGRHPKDRKRQAVVVSGGKDSVTHYRVVQRYRAHTHVRCNLETGRTHQIRVHMAHIRHPLVGDPVYGGRLKLPAGANEELKLMLRSFPRQALHARSLKLMHPETGKEMSWTLPLPEDIELLLTLLEEDMRSAR</sequence>
<accession>A0ABQ5ZX11</accession>
<dbReference type="InterPro" id="IPR036986">
    <property type="entry name" value="S4_RNA-bd_sf"/>
</dbReference>
<dbReference type="InterPro" id="IPR006145">
    <property type="entry name" value="PsdUridine_synth_RsuA/RluA"/>
</dbReference>
<dbReference type="PANTHER" id="PTHR21600">
    <property type="entry name" value="MITOCHONDRIAL RNA PSEUDOURIDINE SYNTHASE"/>
    <property type="match status" value="1"/>
</dbReference>
<evidence type="ECO:0000313" key="7">
    <source>
        <dbReference type="EMBL" id="GLR63977.1"/>
    </source>
</evidence>
<comment type="function">
    <text evidence="5">Responsible for synthesis of pseudouridine from uracil.</text>
</comment>
<evidence type="ECO:0000313" key="8">
    <source>
        <dbReference type="Proteomes" id="UP001156682"/>
    </source>
</evidence>
<dbReference type="SUPFAM" id="SSF55174">
    <property type="entry name" value="Alpha-L RNA-binding motif"/>
    <property type="match status" value="1"/>
</dbReference>
<feature type="domain" description="Pseudouridine synthase RsuA/RluA-like" evidence="6">
    <location>
        <begin position="91"/>
        <end position="242"/>
    </location>
</feature>